<evidence type="ECO:0000256" key="1">
    <source>
        <dbReference type="SAM" id="SignalP"/>
    </source>
</evidence>
<proteinExistence type="predicted"/>
<dbReference type="AlphaFoldDB" id="A0A7Y0HD47"/>
<accession>A0A7Y0HD47</accession>
<reference evidence="2" key="1">
    <citation type="submission" date="2020-04" db="EMBL/GenBank/DDBJ databases">
        <title>Genome Sequencing for Pseudoaltermonas arctica.</title>
        <authorList>
            <person name="Elkins N.S."/>
        </authorList>
    </citation>
    <scope>NUCLEOTIDE SEQUENCE [LARGE SCALE GENOMIC DNA]</scope>
    <source>
        <strain evidence="2">NEC-BIFX-2020_0012</strain>
    </source>
</reference>
<dbReference type="Proteomes" id="UP000570493">
    <property type="component" value="Unassembled WGS sequence"/>
</dbReference>
<dbReference type="RefSeq" id="WP_169019844.1">
    <property type="nucleotide sequence ID" value="NZ_JABBMT010000009.1"/>
</dbReference>
<evidence type="ECO:0000313" key="2">
    <source>
        <dbReference type="EMBL" id="NMM40794.1"/>
    </source>
</evidence>
<evidence type="ECO:0000313" key="3">
    <source>
        <dbReference type="Proteomes" id="UP000570493"/>
    </source>
</evidence>
<sequence length="130" mass="15030">MYFKITVILLLLLNTKPLLANGEKPHDSSLIALPDTCVALREGRSCYADIELSWQQSSIGNYCLRDATSKHIMQCWLRQSSGKLNYAFDSIESISFELINSDTGKIIASTQVQLQWVYQNRQKKRRWRLF</sequence>
<feature type="signal peptide" evidence="1">
    <location>
        <begin position="1"/>
        <end position="20"/>
    </location>
</feature>
<protein>
    <submittedName>
        <fullName evidence="2">DUF3019 domain-containing protein</fullName>
    </submittedName>
</protein>
<dbReference type="InterPro" id="IPR021559">
    <property type="entry name" value="DUF3019"/>
</dbReference>
<feature type="chain" id="PRO_5030733231" evidence="1">
    <location>
        <begin position="21"/>
        <end position="130"/>
    </location>
</feature>
<comment type="caution">
    <text evidence="2">The sequence shown here is derived from an EMBL/GenBank/DDBJ whole genome shotgun (WGS) entry which is preliminary data.</text>
</comment>
<organism evidence="2 3">
    <name type="scientific">Pseudoalteromonas arctica</name>
    <dbReference type="NCBI Taxonomy" id="394751"/>
    <lineage>
        <taxon>Bacteria</taxon>
        <taxon>Pseudomonadati</taxon>
        <taxon>Pseudomonadota</taxon>
        <taxon>Gammaproteobacteria</taxon>
        <taxon>Alteromonadales</taxon>
        <taxon>Pseudoalteromonadaceae</taxon>
        <taxon>Pseudoalteromonas</taxon>
    </lineage>
</organism>
<keyword evidence="1" id="KW-0732">Signal</keyword>
<dbReference type="EMBL" id="JABBMT010000009">
    <property type="protein sequence ID" value="NMM40794.1"/>
    <property type="molecule type" value="Genomic_DNA"/>
</dbReference>
<name>A0A7Y0HD47_9GAMM</name>
<gene>
    <name evidence="2" type="ORF">HHO47_08140</name>
</gene>
<keyword evidence="3" id="KW-1185">Reference proteome</keyword>
<dbReference type="Pfam" id="PF11456">
    <property type="entry name" value="DUF3019"/>
    <property type="match status" value="1"/>
</dbReference>